<dbReference type="Proteomes" id="UP000298656">
    <property type="component" value="Chromosome 1"/>
</dbReference>
<gene>
    <name evidence="5" type="ORF">FAZ95_12290</name>
</gene>
<dbReference type="InterPro" id="IPR036866">
    <property type="entry name" value="RibonucZ/Hydroxyglut_hydro"/>
</dbReference>
<dbReference type="Pfam" id="PF07521">
    <property type="entry name" value="RMMBL"/>
    <property type="match status" value="1"/>
</dbReference>
<reference evidence="5 6" key="1">
    <citation type="submission" date="2019-05" db="EMBL/GenBank/DDBJ databases">
        <title>Burkholderia sp. DHOD12, isolated from subtropical forest soil.</title>
        <authorList>
            <person name="Gao Z.-H."/>
            <person name="Qiu L.-H."/>
        </authorList>
    </citation>
    <scope>NUCLEOTIDE SEQUENCE [LARGE SCALE GENOMIC DNA]</scope>
    <source>
        <strain evidence="5 6">DHOD12</strain>
    </source>
</reference>
<feature type="domain" description="Beta-Casp" evidence="4">
    <location>
        <begin position="247"/>
        <end position="366"/>
    </location>
</feature>
<evidence type="ECO:0000256" key="1">
    <source>
        <dbReference type="ARBA" id="ARBA00022801"/>
    </source>
</evidence>
<dbReference type="EMBL" id="CP040077">
    <property type="protein sequence ID" value="QCP49884.1"/>
    <property type="molecule type" value="Genomic_DNA"/>
</dbReference>
<feature type="domain" description="Metallo-beta-lactamase" evidence="3">
    <location>
        <begin position="13"/>
        <end position="242"/>
    </location>
</feature>
<dbReference type="InterPro" id="IPR001279">
    <property type="entry name" value="Metallo-B-lactamas"/>
</dbReference>
<dbReference type="SMART" id="SM00849">
    <property type="entry name" value="Lactamase_B"/>
    <property type="match status" value="1"/>
</dbReference>
<dbReference type="OrthoDB" id="9803916at2"/>
<dbReference type="RefSeq" id="WP_137332708.1">
    <property type="nucleotide sequence ID" value="NZ_CP040077.1"/>
</dbReference>
<evidence type="ECO:0000313" key="6">
    <source>
        <dbReference type="Proteomes" id="UP000298656"/>
    </source>
</evidence>
<accession>A0A4P8ISB7</accession>
<evidence type="ECO:0000313" key="5">
    <source>
        <dbReference type="EMBL" id="QCP49884.1"/>
    </source>
</evidence>
<dbReference type="InterPro" id="IPR011108">
    <property type="entry name" value="RMMBL"/>
</dbReference>
<feature type="region of interest" description="Disordered" evidence="2">
    <location>
        <begin position="449"/>
        <end position="477"/>
    </location>
</feature>
<sequence length="477" mass="52111">MKLTFLGATETVTGSKYLLEGAGLRLLIDCGLFQGTKNLRLRNWAPLPVPVDTLDAVILTHAHLDHSGYLPVLARMGYRGPVYATSGTVDLCGVMLRDSAKLQEEEADFANRHGFSKHHPALPLYTMEDTERVLRQLVPCDFDNPVMLKNGVSFRLLPAGHILGAASLVVHIGGKLIAFSGDLGRPVDPIMRTPMPLAHADYLVVESTYGDRLHPESDPAAELEAIFARTFKHGGVVVIPSFAVGRTQSILRYIALLKETGRMANVPVYLDSPMAISVTELYRRHLREHRLTTSQADSISKAATMVRTVDESKEVTGRRGPMVVIAGSGMATGGRVLHHLKAFAPDSRNTIALVGYQAAGTRGAALEAHALTLKIHGEYVPVRAAIESISSLSAHADYRETLAWLASLSTPPERTFITHGEPAAADALRRRIEETLHWRCEVPTYLESVDLPEAPRDEQAQASSMPTSDERTGHCRF</sequence>
<keyword evidence="1 5" id="KW-0378">Hydrolase</keyword>
<keyword evidence="6" id="KW-1185">Reference proteome</keyword>
<dbReference type="GO" id="GO:0016787">
    <property type="term" value="F:hydrolase activity"/>
    <property type="evidence" value="ECO:0007669"/>
    <property type="project" value="UniProtKB-KW"/>
</dbReference>
<dbReference type="SUPFAM" id="SSF56281">
    <property type="entry name" value="Metallo-hydrolase/oxidoreductase"/>
    <property type="match status" value="1"/>
</dbReference>
<dbReference type="Pfam" id="PF12706">
    <property type="entry name" value="Lactamase_B_2"/>
    <property type="match status" value="1"/>
</dbReference>
<evidence type="ECO:0000259" key="3">
    <source>
        <dbReference type="SMART" id="SM00849"/>
    </source>
</evidence>
<dbReference type="AlphaFoldDB" id="A0A4P8ISB7"/>
<dbReference type="Gene3D" id="3.60.15.10">
    <property type="entry name" value="Ribonuclease Z/Hydroxyacylglutathione hydrolase-like"/>
    <property type="match status" value="1"/>
</dbReference>
<dbReference type="GO" id="GO:0004521">
    <property type="term" value="F:RNA endonuclease activity"/>
    <property type="evidence" value="ECO:0007669"/>
    <property type="project" value="TreeGrafter"/>
</dbReference>
<dbReference type="CDD" id="cd16295">
    <property type="entry name" value="TTHA0252-CPSF-like_MBL-fold"/>
    <property type="match status" value="1"/>
</dbReference>
<dbReference type="PANTHER" id="PTHR11203">
    <property type="entry name" value="CLEAVAGE AND POLYADENYLATION SPECIFICITY FACTOR FAMILY MEMBER"/>
    <property type="match status" value="1"/>
</dbReference>
<evidence type="ECO:0000256" key="2">
    <source>
        <dbReference type="SAM" id="MobiDB-lite"/>
    </source>
</evidence>
<dbReference type="SMART" id="SM01027">
    <property type="entry name" value="Beta-Casp"/>
    <property type="match status" value="1"/>
</dbReference>
<dbReference type="Pfam" id="PF10996">
    <property type="entry name" value="Beta-Casp"/>
    <property type="match status" value="1"/>
</dbReference>
<proteinExistence type="predicted"/>
<dbReference type="Gene3D" id="3.40.50.10890">
    <property type="match status" value="1"/>
</dbReference>
<dbReference type="InterPro" id="IPR050698">
    <property type="entry name" value="MBL"/>
</dbReference>
<protein>
    <submittedName>
        <fullName evidence="5">MBL fold metallo-hydrolase</fullName>
    </submittedName>
</protein>
<organism evidence="5 6">
    <name type="scientific">Trinickia violacea</name>
    <dbReference type="NCBI Taxonomy" id="2571746"/>
    <lineage>
        <taxon>Bacteria</taxon>
        <taxon>Pseudomonadati</taxon>
        <taxon>Pseudomonadota</taxon>
        <taxon>Betaproteobacteria</taxon>
        <taxon>Burkholderiales</taxon>
        <taxon>Burkholderiaceae</taxon>
        <taxon>Trinickia</taxon>
    </lineage>
</organism>
<dbReference type="PANTHER" id="PTHR11203:SF37">
    <property type="entry name" value="INTEGRATOR COMPLEX SUBUNIT 11"/>
    <property type="match status" value="1"/>
</dbReference>
<name>A0A4P8ISB7_9BURK</name>
<evidence type="ECO:0000259" key="4">
    <source>
        <dbReference type="SMART" id="SM01027"/>
    </source>
</evidence>
<dbReference type="InterPro" id="IPR022712">
    <property type="entry name" value="Beta_Casp"/>
</dbReference>
<dbReference type="KEGG" id="tvl:FAZ95_12290"/>
<feature type="compositionally biased region" description="Basic and acidic residues" evidence="2">
    <location>
        <begin position="468"/>
        <end position="477"/>
    </location>
</feature>